<dbReference type="PROSITE" id="PS50989">
    <property type="entry name" value="COA_CT_CTER"/>
    <property type="match status" value="1"/>
</dbReference>
<accession>G7H5T9</accession>
<dbReference type="InterPro" id="IPR011763">
    <property type="entry name" value="COA_CT_C"/>
</dbReference>
<dbReference type="EMBL" id="BAEE01000065">
    <property type="protein sequence ID" value="GAB11214.1"/>
    <property type="molecule type" value="Genomic_DNA"/>
</dbReference>
<dbReference type="InterPro" id="IPR011762">
    <property type="entry name" value="COA_CT_N"/>
</dbReference>
<dbReference type="AlphaFoldDB" id="G7H5T9"/>
<evidence type="ECO:0000259" key="3">
    <source>
        <dbReference type="PROSITE" id="PS50989"/>
    </source>
</evidence>
<evidence type="ECO:0000259" key="2">
    <source>
        <dbReference type="PROSITE" id="PS50980"/>
    </source>
</evidence>
<reference evidence="4 5" key="1">
    <citation type="submission" date="2011-11" db="EMBL/GenBank/DDBJ databases">
        <title>Whole genome shotgun sequence of Gordonia araii NBRC 100433.</title>
        <authorList>
            <person name="Yoshida Y."/>
            <person name="Hosoyama A."/>
            <person name="Tsuchikane K."/>
            <person name="Katsumata H."/>
            <person name="Yamazaki S."/>
            <person name="Fujita N."/>
        </authorList>
    </citation>
    <scope>NUCLEOTIDE SEQUENCE [LARGE SCALE GENOMIC DNA]</scope>
    <source>
        <strain evidence="4 5">NBRC 100433</strain>
    </source>
</reference>
<organism evidence="4 5">
    <name type="scientific">Gordonia araii NBRC 100433</name>
    <dbReference type="NCBI Taxonomy" id="1073574"/>
    <lineage>
        <taxon>Bacteria</taxon>
        <taxon>Bacillati</taxon>
        <taxon>Actinomycetota</taxon>
        <taxon>Actinomycetes</taxon>
        <taxon>Mycobacteriales</taxon>
        <taxon>Gordoniaceae</taxon>
        <taxon>Gordonia</taxon>
    </lineage>
</organism>
<sequence>MTDESIRSDIAELRRRRALTEDAARAEAVDKRHRSGGRTARENVGDLIDDGSWVEWGRYAVAAQRLRRDHDDLIARTPADGIVAGMATVDAQPTAVLAYDYTVLAGTQGMRGHKKTDRMFDVIERTGVPVVFFAEGGGGRPSDTDIPLVSALDAESFALWAGLSGRAPRISIVNGSCFAGNAVIAGCSDFIIATESASIGMAGPAMIAGGGLGQFSAEEIGPVAVQGPNGVVDVVVADEAEAVAVARRLLSYFRGTVDGWSAEDQEPLREVVPESSRTAFDTLPVITRLADRDSVTVLRAKFAPELITALARIEGRPVGIIANNSLHMAGTITGAASDKASRFVQLCDSFGLPMISLLDTPGYMVGPDQEAQALVRHCSRLLIAGAAMTVPTVAVVLRRAYGLGAQAMCFGSLRAPLMTMAWPGATLGAMGPEGAVRLAARKELEAIADPAERESRVRALTAALHESSKAFNAAEVFELDDVVDPADTRTAIALVLASAGPSRGSGRFVDAW</sequence>
<dbReference type="SUPFAM" id="SSF52096">
    <property type="entry name" value="ClpP/crotonase"/>
    <property type="match status" value="2"/>
</dbReference>
<comment type="caution">
    <text evidence="4">The sequence shown here is derived from an EMBL/GenBank/DDBJ whole genome shotgun (WGS) entry which is preliminary data.</text>
</comment>
<feature type="domain" description="CoA carboxyltransferase N-terminal" evidence="2">
    <location>
        <begin position="1"/>
        <end position="265"/>
    </location>
</feature>
<dbReference type="InterPro" id="IPR051047">
    <property type="entry name" value="AccD/PCCB"/>
</dbReference>
<dbReference type="Gene3D" id="3.90.226.10">
    <property type="entry name" value="2-enoyl-CoA Hydratase, Chain A, domain 1"/>
    <property type="match status" value="2"/>
</dbReference>
<name>G7H5T9_9ACTN</name>
<evidence type="ECO:0000313" key="4">
    <source>
        <dbReference type="EMBL" id="GAB11214.1"/>
    </source>
</evidence>
<feature type="domain" description="CoA carboxyltransferase C-terminal" evidence="3">
    <location>
        <begin position="263"/>
        <end position="498"/>
    </location>
</feature>
<protein>
    <submittedName>
        <fullName evidence="4">Putative acyl-CoA carboxylase beta chain</fullName>
    </submittedName>
</protein>
<keyword evidence="5" id="KW-1185">Reference proteome</keyword>
<dbReference type="PANTHER" id="PTHR43842">
    <property type="entry name" value="PROPIONYL-COA CARBOXYLASE BETA CHAIN"/>
    <property type="match status" value="1"/>
</dbReference>
<dbReference type="PROSITE" id="PS50980">
    <property type="entry name" value="COA_CT_NTER"/>
    <property type="match status" value="1"/>
</dbReference>
<dbReference type="InterPro" id="IPR034733">
    <property type="entry name" value="AcCoA_carboxyl_beta"/>
</dbReference>
<dbReference type="STRING" id="1073574.GOARA_065_00070"/>
<dbReference type="Proteomes" id="UP000035088">
    <property type="component" value="Unassembled WGS sequence"/>
</dbReference>
<proteinExistence type="inferred from homology"/>
<gene>
    <name evidence="4" type="ORF">GOARA_065_00070</name>
</gene>
<dbReference type="PANTHER" id="PTHR43842:SF2">
    <property type="entry name" value="PROPIONYL-COA CARBOXYLASE BETA CHAIN, MITOCHONDRIAL"/>
    <property type="match status" value="1"/>
</dbReference>
<dbReference type="GO" id="GO:0009317">
    <property type="term" value="C:acetyl-CoA carboxylase complex"/>
    <property type="evidence" value="ECO:0007669"/>
    <property type="project" value="TreeGrafter"/>
</dbReference>
<comment type="similarity">
    <text evidence="1">Belongs to the AccD/PCCB family.</text>
</comment>
<dbReference type="OrthoDB" id="9803706at2"/>
<evidence type="ECO:0000313" key="5">
    <source>
        <dbReference type="Proteomes" id="UP000035088"/>
    </source>
</evidence>
<dbReference type="GO" id="GO:0004658">
    <property type="term" value="F:propionyl-CoA carboxylase activity"/>
    <property type="evidence" value="ECO:0007669"/>
    <property type="project" value="TreeGrafter"/>
</dbReference>
<dbReference type="RefSeq" id="WP_007323289.1">
    <property type="nucleotide sequence ID" value="NZ_BAEE01000065.1"/>
</dbReference>
<evidence type="ECO:0000256" key="1">
    <source>
        <dbReference type="ARBA" id="ARBA00006102"/>
    </source>
</evidence>
<dbReference type="InterPro" id="IPR029045">
    <property type="entry name" value="ClpP/crotonase-like_dom_sf"/>
</dbReference>
<dbReference type="Pfam" id="PF01039">
    <property type="entry name" value="Carboxyl_trans"/>
    <property type="match status" value="1"/>
</dbReference>